<protein>
    <submittedName>
        <fullName evidence="12">Putative ATP-dependent permease</fullName>
    </submittedName>
</protein>
<dbReference type="InterPro" id="IPR050352">
    <property type="entry name" value="ABCG_transporters"/>
</dbReference>
<dbReference type="InterPro" id="IPR000742">
    <property type="entry name" value="EGF"/>
</dbReference>
<evidence type="ECO:0000256" key="9">
    <source>
        <dbReference type="SAM" id="Phobius"/>
    </source>
</evidence>
<dbReference type="VEuPathDB" id="FungiDB:B1J91_L07744g"/>
<keyword evidence="7 9" id="KW-0472">Membrane</keyword>
<dbReference type="InterPro" id="IPR027417">
    <property type="entry name" value="P-loop_NTPase"/>
</dbReference>
<dbReference type="PROSITE" id="PS50893">
    <property type="entry name" value="ABC_TRANSPORTER_2"/>
    <property type="match status" value="1"/>
</dbReference>
<keyword evidence="5" id="KW-0067">ATP-binding</keyword>
<keyword evidence="4" id="KW-0547">Nucleotide-binding</keyword>
<dbReference type="InterPro" id="IPR013525">
    <property type="entry name" value="ABC2_TM"/>
</dbReference>
<feature type="transmembrane region" description="Helical" evidence="9">
    <location>
        <begin position="845"/>
        <end position="867"/>
    </location>
</feature>
<evidence type="ECO:0000256" key="5">
    <source>
        <dbReference type="ARBA" id="ARBA00022840"/>
    </source>
</evidence>
<evidence type="ECO:0000256" key="4">
    <source>
        <dbReference type="ARBA" id="ARBA00022741"/>
    </source>
</evidence>
<comment type="subcellular location">
    <subcellularLocation>
        <location evidence="1">Membrane</location>
        <topology evidence="1">Multi-pass membrane protein</topology>
    </subcellularLocation>
</comment>
<sequence>MIVLWLLLVQVMAKWPSYSGNQIYVPDTSVPDTSVPDSCPPCFNCMLPMFECSQFSECDSYTGQCECIPGFGGLNCSDALCGALDLPNRDRPPRAQNLTYGRDNSCACADGWGGINCNLCQRDDVCDSFMPDSSLKGTCYRGGALVHKVFQGCDVTNEKILQVLHGQKPQVTFSCDRAKEECNFQFWVDQIESFYCGLDNCTFEHNINDNTTHYKCANAQCKCVPGTLLCGLKGSIDISEFLTETITGPADFACERDQATDKIVQNCKFSEPSMNDLISTVFGDRYITLSCNSGECVHHSEIPGYKIPSRSPDMTLKGRLMLAFTSLVVLVGVSFVAWYVSQSPLFKAGSIQLLNADSLLVNGSADETENFLQSSKSATLTFENINYYVAASANSKSDEKQRVLNDISGLVKPGEILSIMGGSGAGKTTLLDILAMKRKTGDVSGSIRVNGKVVSRKDYTKLIGFVDQDDYLLPTLTVYETVLNSALLRLPRTMSFEAKQARVFHVLEELRIMDIKDRIVGNDFERGISGGEKRRVSIACELVTSPLVLFLDEPTSGLDANNANNVIECLVRLARNYDRTLVMSIHQPRSNIFYRFDKLVLLSRGELVYSGEALRVNEFLKNNGYQCPSNYNIADYLIDITFESGDKKKKKSKASHILSEILPDLEVGTPANEDGHDHAAEILGGGDDRSGSISTATQREWEHYATHREEISTLLRHETEENLENEIQSAGDLNTIILSKKFKDGQYYGELKFNIEEIKREANPTGETNTTSETSSTSFEIPTTLKAASFSEQLSILCSRSFKNIYRNPKLLLGNYLLTVLLGVFLGVLYYKVENDISGFQNRMGLFFFILTYFGFVTFTGLSSFALERIIFLKERSNNYYSPLAYYGSKILVDVIPLRVIPPILLCMIVYPLVGLNMRDDAFFKCIGILVLFNLAISMEILTIGIIFEDLNNSIVISVLVLLASLLFSGLFINTKDITNMAFKYLKNFSVFYYAYEALLINEVKTLMLRERKYGLNIEVPGAIILSTFGFQVQNLVFDIKTLALFNAIFLVLGYLALKLIVVEQK</sequence>
<feature type="domain" description="ABC transporter" evidence="10">
    <location>
        <begin position="380"/>
        <end position="629"/>
    </location>
</feature>
<evidence type="ECO:0000256" key="1">
    <source>
        <dbReference type="ARBA" id="ARBA00004141"/>
    </source>
</evidence>
<dbReference type="Pfam" id="PF01061">
    <property type="entry name" value="ABC2_membrane"/>
    <property type="match status" value="1"/>
</dbReference>
<feature type="compositionally biased region" description="Basic and acidic residues" evidence="8">
    <location>
        <begin position="673"/>
        <end position="690"/>
    </location>
</feature>
<dbReference type="EMBL" id="LLZZ01000167">
    <property type="protein sequence ID" value="KTA96829.1"/>
    <property type="molecule type" value="Genomic_DNA"/>
</dbReference>
<evidence type="ECO:0000313" key="13">
    <source>
        <dbReference type="Proteomes" id="UP000054886"/>
    </source>
</evidence>
<reference evidence="12 13" key="1">
    <citation type="submission" date="2015-10" db="EMBL/GenBank/DDBJ databases">
        <title>Draft genomes sequences of Candida glabrata isolates 1A, 1B, 2A, 2B, 3A and 3B.</title>
        <authorList>
            <person name="Haavelsrud O.E."/>
            <person name="Gaustad P."/>
        </authorList>
    </citation>
    <scope>NUCLEOTIDE SEQUENCE [LARGE SCALE GENOMIC DNA]</scope>
    <source>
        <strain evidence="12">910700640</strain>
    </source>
</reference>
<dbReference type="CDD" id="cd00055">
    <property type="entry name" value="EGF_Lam"/>
    <property type="match status" value="1"/>
</dbReference>
<dbReference type="SMART" id="SM00382">
    <property type="entry name" value="AAA"/>
    <property type="match status" value="1"/>
</dbReference>
<feature type="transmembrane region" description="Helical" evidence="9">
    <location>
        <begin position="1043"/>
        <end position="1062"/>
    </location>
</feature>
<dbReference type="PROSITE" id="PS00211">
    <property type="entry name" value="ABC_TRANSPORTER_1"/>
    <property type="match status" value="1"/>
</dbReference>
<dbReference type="InterPro" id="IPR003593">
    <property type="entry name" value="AAA+_ATPase"/>
</dbReference>
<proteinExistence type="predicted"/>
<evidence type="ECO:0000256" key="6">
    <source>
        <dbReference type="ARBA" id="ARBA00022989"/>
    </source>
</evidence>
<keyword evidence="6 9" id="KW-1133">Transmembrane helix</keyword>
<dbReference type="VEuPathDB" id="FungiDB:GWK60_L07491"/>
<evidence type="ECO:0000256" key="8">
    <source>
        <dbReference type="SAM" id="MobiDB-lite"/>
    </source>
</evidence>
<dbReference type="GO" id="GO:0016020">
    <property type="term" value="C:membrane"/>
    <property type="evidence" value="ECO:0007669"/>
    <property type="project" value="UniProtKB-SubCell"/>
</dbReference>
<dbReference type="PROSITE" id="PS00022">
    <property type="entry name" value="EGF_1"/>
    <property type="match status" value="1"/>
</dbReference>
<dbReference type="PROSITE" id="PS01186">
    <property type="entry name" value="EGF_2"/>
    <property type="match status" value="1"/>
</dbReference>
<dbReference type="InterPro" id="IPR002049">
    <property type="entry name" value="LE_dom"/>
</dbReference>
<name>A0A0W0D4V7_CANGB</name>
<evidence type="ECO:0000259" key="10">
    <source>
        <dbReference type="PROSITE" id="PS50893"/>
    </source>
</evidence>
<dbReference type="GO" id="GO:0005524">
    <property type="term" value="F:ATP binding"/>
    <property type="evidence" value="ECO:0007669"/>
    <property type="project" value="UniProtKB-KW"/>
</dbReference>
<comment type="caution">
    <text evidence="12">The sequence shown here is derived from an EMBL/GenBank/DDBJ whole genome shotgun (WGS) entry which is preliminary data.</text>
</comment>
<dbReference type="Pfam" id="PF00005">
    <property type="entry name" value="ABC_tran"/>
    <property type="match status" value="1"/>
</dbReference>
<dbReference type="SUPFAM" id="SSF52540">
    <property type="entry name" value="P-loop containing nucleoside triphosphate hydrolases"/>
    <property type="match status" value="1"/>
</dbReference>
<accession>A0A0W0D4V7</accession>
<dbReference type="Gene3D" id="3.40.50.300">
    <property type="entry name" value="P-loop containing nucleotide triphosphate hydrolases"/>
    <property type="match status" value="1"/>
</dbReference>
<feature type="transmembrane region" description="Helical" evidence="9">
    <location>
        <begin position="896"/>
        <end position="916"/>
    </location>
</feature>
<dbReference type="PANTHER" id="PTHR48041">
    <property type="entry name" value="ABC TRANSPORTER G FAMILY MEMBER 28"/>
    <property type="match status" value="1"/>
</dbReference>
<dbReference type="AlphaFoldDB" id="A0A0W0D4V7"/>
<dbReference type="Pfam" id="PF19055">
    <property type="entry name" value="ABC2_membrane_7"/>
    <property type="match status" value="1"/>
</dbReference>
<keyword evidence="3 9" id="KW-0812">Transmembrane</keyword>
<evidence type="ECO:0000313" key="11">
    <source>
        <dbReference type="EMBL" id="KTA96829.1"/>
    </source>
</evidence>
<keyword evidence="2" id="KW-0813">Transport</keyword>
<feature type="transmembrane region" description="Helical" evidence="9">
    <location>
        <begin position="1014"/>
        <end position="1031"/>
    </location>
</feature>
<feature type="region of interest" description="Disordered" evidence="8">
    <location>
        <begin position="673"/>
        <end position="694"/>
    </location>
</feature>
<dbReference type="CDD" id="cd03213">
    <property type="entry name" value="ABCG_EPDR"/>
    <property type="match status" value="1"/>
</dbReference>
<evidence type="ECO:0000313" key="12">
    <source>
        <dbReference type="EMBL" id="KTA98420.1"/>
    </source>
</evidence>
<organism evidence="12 13">
    <name type="scientific">Candida glabrata</name>
    <name type="common">Yeast</name>
    <name type="synonym">Torulopsis glabrata</name>
    <dbReference type="NCBI Taxonomy" id="5478"/>
    <lineage>
        <taxon>Eukaryota</taxon>
        <taxon>Fungi</taxon>
        <taxon>Dikarya</taxon>
        <taxon>Ascomycota</taxon>
        <taxon>Saccharomycotina</taxon>
        <taxon>Saccharomycetes</taxon>
        <taxon>Saccharomycetales</taxon>
        <taxon>Saccharomycetaceae</taxon>
        <taxon>Nakaseomyces</taxon>
    </lineage>
</organism>
<dbReference type="PANTHER" id="PTHR48041:SF2">
    <property type="entry name" value="ATP-DEPENDENT PERMEASE-RELATED"/>
    <property type="match status" value="1"/>
</dbReference>
<evidence type="ECO:0000256" key="2">
    <source>
        <dbReference type="ARBA" id="ARBA00022448"/>
    </source>
</evidence>
<dbReference type="VEuPathDB" id="FungiDB:CAGL0L07744g"/>
<dbReference type="Proteomes" id="UP000054886">
    <property type="component" value="Unassembled WGS sequence"/>
</dbReference>
<evidence type="ECO:0000256" key="3">
    <source>
        <dbReference type="ARBA" id="ARBA00022692"/>
    </source>
</evidence>
<evidence type="ECO:0000256" key="7">
    <source>
        <dbReference type="ARBA" id="ARBA00023136"/>
    </source>
</evidence>
<feature type="transmembrane region" description="Helical" evidence="9">
    <location>
        <begin position="811"/>
        <end position="833"/>
    </location>
</feature>
<dbReference type="EMBL" id="LLZZ01000153">
    <property type="protein sequence ID" value="KTA98420.1"/>
    <property type="molecule type" value="Genomic_DNA"/>
</dbReference>
<dbReference type="GO" id="GO:0140359">
    <property type="term" value="F:ABC-type transporter activity"/>
    <property type="evidence" value="ECO:0007669"/>
    <property type="project" value="InterPro"/>
</dbReference>
<dbReference type="GO" id="GO:0016887">
    <property type="term" value="F:ATP hydrolysis activity"/>
    <property type="evidence" value="ECO:0007669"/>
    <property type="project" value="InterPro"/>
</dbReference>
<dbReference type="VEuPathDB" id="FungiDB:GVI51_L07601"/>
<dbReference type="InterPro" id="IPR043926">
    <property type="entry name" value="ABCG_dom"/>
</dbReference>
<feature type="transmembrane region" description="Helical" evidence="9">
    <location>
        <begin position="922"/>
        <end position="948"/>
    </location>
</feature>
<gene>
    <name evidence="12" type="ORF">AO440_005151</name>
    <name evidence="11" type="ORF">AO440_005384</name>
</gene>
<dbReference type="InterPro" id="IPR017871">
    <property type="entry name" value="ABC_transporter-like_CS"/>
</dbReference>
<feature type="transmembrane region" description="Helical" evidence="9">
    <location>
        <begin position="955"/>
        <end position="973"/>
    </location>
</feature>
<dbReference type="InterPro" id="IPR003439">
    <property type="entry name" value="ABC_transporter-like_ATP-bd"/>
</dbReference>